<name>A0A517LIB3_9PEZI</name>
<feature type="compositionally biased region" description="Low complexity" evidence="1">
    <location>
        <begin position="166"/>
        <end position="180"/>
    </location>
</feature>
<organism evidence="4 5">
    <name type="scientific">Venturia effusa</name>
    <dbReference type="NCBI Taxonomy" id="50376"/>
    <lineage>
        <taxon>Eukaryota</taxon>
        <taxon>Fungi</taxon>
        <taxon>Dikarya</taxon>
        <taxon>Ascomycota</taxon>
        <taxon>Pezizomycotina</taxon>
        <taxon>Dothideomycetes</taxon>
        <taxon>Pleosporomycetidae</taxon>
        <taxon>Venturiales</taxon>
        <taxon>Venturiaceae</taxon>
        <taxon>Venturia</taxon>
    </lineage>
</organism>
<feature type="region of interest" description="Disordered" evidence="1">
    <location>
        <begin position="1"/>
        <end position="90"/>
    </location>
</feature>
<proteinExistence type="predicted"/>
<dbReference type="AlphaFoldDB" id="A0A517LIB3"/>
<feature type="compositionally biased region" description="Basic and acidic residues" evidence="1">
    <location>
        <begin position="213"/>
        <end position="240"/>
    </location>
</feature>
<dbReference type="InterPro" id="IPR018767">
    <property type="entry name" value="Brl1/Brr6_dom"/>
</dbReference>
<evidence type="ECO:0000256" key="1">
    <source>
        <dbReference type="SAM" id="MobiDB-lite"/>
    </source>
</evidence>
<dbReference type="Proteomes" id="UP000316270">
    <property type="component" value="Chromosome 13"/>
</dbReference>
<evidence type="ECO:0000259" key="3">
    <source>
        <dbReference type="SMART" id="SM01042"/>
    </source>
</evidence>
<sequence length="468" mass="52025">MSDRASYAQPMDFEFQNGTGQINENSPWISSTAARAANKSSFRSNSNRDVPLAFSQQAQIDEIHASGKRPFSSFSSPSKPQLPQLREPHGERVLFSNLALQDKSYDKPLPSTPAQFKSNLFSTPRTQIADSSGGETPDTVDHVADTEATPDTGMGFRSKMADFFGSSSKSPSKKAVVLSKGSPGKGEIAKPYSNKIVKRRDKQTSRSSKRLRQQAEDSDHEAPSTRKSSDSHGEQEEVKKGPHPVGAFFAWIEAHPSLPHTLSFYVQFFFDFLIAAGVLYLLYSVWAAVSGDVDKKAQEAVNEIRIEMAVCARHWQENQCDSTRFNVAPALVNLCEDWKKCFEKDPQSVGRAKVSAHTFAEILNSFVEPISWKAFLFSLVAVISLVTINHMAFGAFRNKAYTHHQQNQYMHPPPTPQRNASGGWDYGYTPYGNHQALPPPNWGQQGQQALEETRSGEGNRSPRKQLNH</sequence>
<dbReference type="InterPro" id="IPR040202">
    <property type="entry name" value="Brl1/Brr6"/>
</dbReference>
<dbReference type="GO" id="GO:0006998">
    <property type="term" value="P:nuclear envelope organization"/>
    <property type="evidence" value="ECO:0007669"/>
    <property type="project" value="InterPro"/>
</dbReference>
<feature type="compositionally biased region" description="Low complexity" evidence="1">
    <location>
        <begin position="68"/>
        <end position="85"/>
    </location>
</feature>
<dbReference type="SMART" id="SM01042">
    <property type="entry name" value="Brr6_like_C_C"/>
    <property type="match status" value="1"/>
</dbReference>
<dbReference type="GO" id="GO:0055088">
    <property type="term" value="P:lipid homeostasis"/>
    <property type="evidence" value="ECO:0007669"/>
    <property type="project" value="InterPro"/>
</dbReference>
<keyword evidence="5" id="KW-1185">Reference proteome</keyword>
<evidence type="ECO:0000256" key="2">
    <source>
        <dbReference type="SAM" id="Phobius"/>
    </source>
</evidence>
<dbReference type="Pfam" id="PF10104">
    <property type="entry name" value="Brr6_like_C_C"/>
    <property type="match status" value="1"/>
</dbReference>
<dbReference type="OrthoDB" id="5961at2759"/>
<dbReference type="GO" id="GO:0031965">
    <property type="term" value="C:nuclear membrane"/>
    <property type="evidence" value="ECO:0007669"/>
    <property type="project" value="InterPro"/>
</dbReference>
<keyword evidence="2" id="KW-0812">Transmembrane</keyword>
<dbReference type="PANTHER" id="PTHR28136:SF1">
    <property type="entry name" value="NUCLEUS EXPORT PROTEIN BRL1"/>
    <property type="match status" value="1"/>
</dbReference>
<dbReference type="STRING" id="50376.A0A517LIB3"/>
<gene>
    <name evidence="4" type="ORF">FKW77_002631</name>
</gene>
<reference evidence="4 5" key="1">
    <citation type="submission" date="2019-07" db="EMBL/GenBank/DDBJ databases">
        <title>Finished genome of Venturia effusa.</title>
        <authorList>
            <person name="Young C.A."/>
            <person name="Cox M.P."/>
            <person name="Ganley A.R.D."/>
            <person name="David W.J."/>
        </authorList>
    </citation>
    <scope>NUCLEOTIDE SEQUENCE [LARGE SCALE GENOMIC DNA]</scope>
    <source>
        <strain evidence="5">albino</strain>
    </source>
</reference>
<feature type="transmembrane region" description="Helical" evidence="2">
    <location>
        <begin position="374"/>
        <end position="396"/>
    </location>
</feature>
<accession>A0A517LIB3</accession>
<feature type="compositionally biased region" description="Polar residues" evidence="1">
    <location>
        <begin position="112"/>
        <end position="134"/>
    </location>
</feature>
<evidence type="ECO:0000313" key="5">
    <source>
        <dbReference type="Proteomes" id="UP000316270"/>
    </source>
</evidence>
<feature type="transmembrane region" description="Helical" evidence="2">
    <location>
        <begin position="268"/>
        <end position="289"/>
    </location>
</feature>
<feature type="domain" description="Brl1/Brr6" evidence="3">
    <location>
        <begin position="262"/>
        <end position="397"/>
    </location>
</feature>
<feature type="region of interest" description="Disordered" evidence="1">
    <location>
        <begin position="405"/>
        <end position="468"/>
    </location>
</feature>
<keyword evidence="2" id="KW-1133">Transmembrane helix</keyword>
<feature type="region of interest" description="Disordered" evidence="1">
    <location>
        <begin position="104"/>
        <end position="240"/>
    </location>
</feature>
<evidence type="ECO:0000313" key="4">
    <source>
        <dbReference type="EMBL" id="QDS75383.1"/>
    </source>
</evidence>
<dbReference type="PANTHER" id="PTHR28136">
    <property type="entry name" value="NUCLEUS EXPORT PROTEIN BRR6"/>
    <property type="match status" value="1"/>
</dbReference>
<feature type="compositionally biased region" description="Polar residues" evidence="1">
    <location>
        <begin position="16"/>
        <end position="59"/>
    </location>
</feature>
<feature type="compositionally biased region" description="Basic residues" evidence="1">
    <location>
        <begin position="196"/>
        <end position="212"/>
    </location>
</feature>
<keyword evidence="2" id="KW-0472">Membrane</keyword>
<protein>
    <recommendedName>
        <fullName evidence="3">Brl1/Brr6 domain-containing protein</fullName>
    </recommendedName>
</protein>
<dbReference type="EMBL" id="CP042197">
    <property type="protein sequence ID" value="QDS75383.1"/>
    <property type="molecule type" value="Genomic_DNA"/>
</dbReference>